<gene>
    <name evidence="2" type="ORF">CYJ25_01555</name>
</gene>
<reference evidence="2 3" key="1">
    <citation type="submission" date="2017-12" db="EMBL/GenBank/DDBJ databases">
        <title>Phylogenetic diversity of female urinary microbiome.</title>
        <authorList>
            <person name="Thomas-White K."/>
            <person name="Wolfe A.J."/>
        </authorList>
    </citation>
    <scope>NUCLEOTIDE SEQUENCE [LARGE SCALE GENOMIC DNA]</scope>
    <source>
        <strain evidence="2 3">UMB0250</strain>
    </source>
</reference>
<dbReference type="AlphaFoldDB" id="A0A2I1I746"/>
<dbReference type="Proteomes" id="UP000234545">
    <property type="component" value="Unassembled WGS sequence"/>
</dbReference>
<name>A0A2I1I746_9ACTO</name>
<dbReference type="Pfam" id="PF24703">
    <property type="entry name" value="DUF7666"/>
    <property type="match status" value="1"/>
</dbReference>
<dbReference type="InterPro" id="IPR056083">
    <property type="entry name" value="DUF7666"/>
</dbReference>
<proteinExistence type="predicted"/>
<organism evidence="2 3">
    <name type="scientific">Schaalia turicensis</name>
    <dbReference type="NCBI Taxonomy" id="131111"/>
    <lineage>
        <taxon>Bacteria</taxon>
        <taxon>Bacillati</taxon>
        <taxon>Actinomycetota</taxon>
        <taxon>Actinomycetes</taxon>
        <taxon>Actinomycetales</taxon>
        <taxon>Actinomycetaceae</taxon>
        <taxon>Schaalia</taxon>
    </lineage>
</organism>
<dbReference type="RefSeq" id="WP_101627449.1">
    <property type="nucleotide sequence ID" value="NZ_PKKJ01000001.1"/>
</dbReference>
<dbReference type="SUPFAM" id="SSF69349">
    <property type="entry name" value="Phage fibre proteins"/>
    <property type="match status" value="1"/>
</dbReference>
<evidence type="ECO:0000259" key="1">
    <source>
        <dbReference type="Pfam" id="PF24703"/>
    </source>
</evidence>
<feature type="domain" description="DUF7666" evidence="1">
    <location>
        <begin position="204"/>
        <end position="297"/>
    </location>
</feature>
<evidence type="ECO:0000313" key="2">
    <source>
        <dbReference type="EMBL" id="PKY66952.1"/>
    </source>
</evidence>
<dbReference type="EMBL" id="PKKJ01000001">
    <property type="protein sequence ID" value="PKY66952.1"/>
    <property type="molecule type" value="Genomic_DNA"/>
</dbReference>
<dbReference type="OrthoDB" id="3721385at2"/>
<sequence>MTTVYVRTQEELDKALANPEYTDEGREIVICSPEGVQLKIRDSRGQDVVVSDDATVTVSGDAKVAAVGHATVTAYDNATVTALSRATVTVFDDVRVTAFDDATVEAAENAKVRAWGNSIISAYDHATVSAGDHATVMACGRAYVDAYGSATVKAGICVPVHVYSKTVTCQGGVIIDMTTIDANDPETWCAMHLVEVDEDGQAHLYKALDADLNAGHNYRLTHYPIGHVVDDTVYWADNNRCGGGLHASPTPWLAKTYYKEASRFVEVCCPVEELRPINSSKAKAPRFRVLREVTVDGAPIGGETR</sequence>
<protein>
    <recommendedName>
        <fullName evidence="1">DUF7666 domain-containing protein</fullName>
    </recommendedName>
</protein>
<accession>A0A2I1I746</accession>
<comment type="caution">
    <text evidence="2">The sequence shown here is derived from an EMBL/GenBank/DDBJ whole genome shotgun (WGS) entry which is preliminary data.</text>
</comment>
<evidence type="ECO:0000313" key="3">
    <source>
        <dbReference type="Proteomes" id="UP000234545"/>
    </source>
</evidence>